<dbReference type="Proteomes" id="UP000054408">
    <property type="component" value="Unassembled WGS sequence"/>
</dbReference>
<sequence>MRDVIVAPAGPETADSRTASYRKLAGHLGEYGAHMLALRFLPPHLANAAAVMELLKDYPFLAHRDEPGSLFARRDSVRRPHHNVYFATLASPALARAARRDLHGRVLPLAAEGDEPVRLHVDIVG</sequence>
<gene>
    <name evidence="1" type="ORF">AMSG_02026</name>
</gene>
<evidence type="ECO:0000313" key="1">
    <source>
        <dbReference type="EMBL" id="KNC56014.1"/>
    </source>
</evidence>
<protein>
    <submittedName>
        <fullName evidence="1">Uncharacterized protein</fullName>
    </submittedName>
</protein>
<dbReference type="RefSeq" id="XP_013761058.1">
    <property type="nucleotide sequence ID" value="XM_013905604.1"/>
</dbReference>
<accession>A0A0L0DUK2</accession>
<organism evidence="1 2">
    <name type="scientific">Thecamonas trahens ATCC 50062</name>
    <dbReference type="NCBI Taxonomy" id="461836"/>
    <lineage>
        <taxon>Eukaryota</taxon>
        <taxon>Apusozoa</taxon>
        <taxon>Apusomonadida</taxon>
        <taxon>Apusomonadidae</taxon>
        <taxon>Thecamonas</taxon>
    </lineage>
</organism>
<name>A0A0L0DUK2_THETB</name>
<proteinExistence type="predicted"/>
<dbReference type="EMBL" id="GL349440">
    <property type="protein sequence ID" value="KNC56014.1"/>
    <property type="molecule type" value="Genomic_DNA"/>
</dbReference>
<keyword evidence="2" id="KW-1185">Reference proteome</keyword>
<evidence type="ECO:0000313" key="2">
    <source>
        <dbReference type="Proteomes" id="UP000054408"/>
    </source>
</evidence>
<reference evidence="1 2" key="1">
    <citation type="submission" date="2010-05" db="EMBL/GenBank/DDBJ databases">
        <title>The Genome Sequence of Thecamonas trahens ATCC 50062.</title>
        <authorList>
            <consortium name="The Broad Institute Genome Sequencing Platform"/>
            <person name="Russ C."/>
            <person name="Cuomo C."/>
            <person name="Shea T."/>
            <person name="Young S.K."/>
            <person name="Zeng Q."/>
            <person name="Koehrsen M."/>
            <person name="Haas B."/>
            <person name="Borodovsky M."/>
            <person name="Guigo R."/>
            <person name="Alvarado L."/>
            <person name="Berlin A."/>
            <person name="Bochicchio J."/>
            <person name="Borenstein D."/>
            <person name="Chapman S."/>
            <person name="Chen Z."/>
            <person name="Freedman E."/>
            <person name="Gellesch M."/>
            <person name="Goldberg J."/>
            <person name="Griggs A."/>
            <person name="Gujja S."/>
            <person name="Heilman E."/>
            <person name="Heiman D."/>
            <person name="Hepburn T."/>
            <person name="Howarth C."/>
            <person name="Jen D."/>
            <person name="Larson L."/>
            <person name="Mehta T."/>
            <person name="Park D."/>
            <person name="Pearson M."/>
            <person name="Roberts A."/>
            <person name="Saif S."/>
            <person name="Shenoy N."/>
            <person name="Sisk P."/>
            <person name="Stolte C."/>
            <person name="Sykes S."/>
            <person name="Thomson T."/>
            <person name="Walk T."/>
            <person name="White J."/>
            <person name="Yandava C."/>
            <person name="Burger G."/>
            <person name="Gray M.W."/>
            <person name="Holland P.W.H."/>
            <person name="King N."/>
            <person name="Lang F.B.F."/>
            <person name="Roger A.J."/>
            <person name="Ruiz-Trillo I."/>
            <person name="Lander E."/>
            <person name="Nusbaum C."/>
        </authorList>
    </citation>
    <scope>NUCLEOTIDE SEQUENCE [LARGE SCALE GENOMIC DNA]</scope>
    <source>
        <strain evidence="1 2">ATCC 50062</strain>
    </source>
</reference>
<dbReference type="GeneID" id="25561737"/>
<dbReference type="AlphaFoldDB" id="A0A0L0DUK2"/>